<dbReference type="Proteomes" id="UP000077428">
    <property type="component" value="Unassembled WGS sequence"/>
</dbReference>
<dbReference type="STRING" id="66851.MBORA_00640"/>
<dbReference type="InterPro" id="IPR011733">
    <property type="entry name" value="CHP02185_IM"/>
</dbReference>
<feature type="transmembrane region" description="Helical" evidence="1">
    <location>
        <begin position="33"/>
        <end position="55"/>
    </location>
</feature>
<feature type="transmembrane region" description="Helical" evidence="1">
    <location>
        <begin position="62"/>
        <end position="78"/>
    </location>
</feature>
<feature type="transmembrane region" description="Helical" evidence="1">
    <location>
        <begin position="112"/>
        <end position="131"/>
    </location>
</feature>
<dbReference type="OrthoDB" id="75116at2157"/>
<name>A0A166CA72_METOA</name>
<dbReference type="PATRIC" id="fig|66851.6.peg.77"/>
<evidence type="ECO:0000313" key="3">
    <source>
        <dbReference type="Proteomes" id="UP000077428"/>
    </source>
</evidence>
<proteinExistence type="predicted"/>
<feature type="transmembrane region" description="Helical" evidence="1">
    <location>
        <begin position="7"/>
        <end position="27"/>
    </location>
</feature>
<keyword evidence="3" id="KW-1185">Reference proteome</keyword>
<protein>
    <submittedName>
        <fullName evidence="2">Uncharacterized protein</fullName>
    </submittedName>
</protein>
<reference evidence="3" key="1">
    <citation type="journal article" date="2016" name="Genome Announc.">
        <title>Draft Genome Sequences of Methanobrevibacter curvatus DSM11111, Methanobrevibacter cuticularis DSM11139, Methanobrevibacter filiformis DSM11501, and Methanobrevibacter oralis DSM7256.</title>
        <authorList>
            <person name="Poehlein A."/>
            <person name="Seedorf H."/>
        </authorList>
    </citation>
    <scope>NUCLEOTIDE SEQUENCE [LARGE SCALE GENOMIC DNA]</scope>
    <source>
        <strain evidence="3">DSM 7256 / JCM 30027 / ZR</strain>
    </source>
</reference>
<dbReference type="Pfam" id="PF09605">
    <property type="entry name" value="Trep_Strep"/>
    <property type="match status" value="1"/>
</dbReference>
<dbReference type="NCBIfam" id="TIGR02185">
    <property type="entry name" value="Trep_Strep"/>
    <property type="match status" value="1"/>
</dbReference>
<evidence type="ECO:0000313" key="2">
    <source>
        <dbReference type="EMBL" id="KZX14290.1"/>
    </source>
</evidence>
<evidence type="ECO:0000256" key="1">
    <source>
        <dbReference type="SAM" id="Phobius"/>
    </source>
</evidence>
<organism evidence="2 3">
    <name type="scientific">Methanobrevibacter oralis</name>
    <dbReference type="NCBI Taxonomy" id="66851"/>
    <lineage>
        <taxon>Archaea</taxon>
        <taxon>Methanobacteriati</taxon>
        <taxon>Methanobacteriota</taxon>
        <taxon>Methanomada group</taxon>
        <taxon>Methanobacteria</taxon>
        <taxon>Methanobacteriales</taxon>
        <taxon>Methanobacteriaceae</taxon>
        <taxon>Methanobrevibacter</taxon>
    </lineage>
</organism>
<dbReference type="EMBL" id="LWMU01000011">
    <property type="protein sequence ID" value="KZX14290.1"/>
    <property type="molecule type" value="Genomic_DNA"/>
</dbReference>
<keyword evidence="1" id="KW-0812">Transmembrane</keyword>
<keyword evidence="1" id="KW-0472">Membrane</keyword>
<comment type="caution">
    <text evidence="2">The sequence shown here is derived from an EMBL/GenBank/DDBJ whole genome shotgun (WGS) entry which is preliminary data.</text>
</comment>
<sequence length="193" mass="21521">MDEKIGISDLITIAIFTVILFIVMFTFGMLGYIPILMFGLPVILSIICGIPFMLFLTKANKFGMVTILSLLIGLIFFGTGHTGVPIISFTICGFIADLILRKGNYTSVKNTYFAYATYCLGVMGNMIPMFIMKDYYFSMMSSQMGKEYTDIVMLYVTNESFFVLLIATFIAGLIGAYIGRLLLKKHFEKAGIV</sequence>
<feature type="transmembrane region" description="Helical" evidence="1">
    <location>
        <begin position="161"/>
        <end position="183"/>
    </location>
</feature>
<dbReference type="RefSeq" id="WP_042692424.1">
    <property type="nucleotide sequence ID" value="NZ_CABMAB010000008.1"/>
</dbReference>
<keyword evidence="1" id="KW-1133">Transmembrane helix</keyword>
<feature type="transmembrane region" description="Helical" evidence="1">
    <location>
        <begin position="84"/>
        <end position="100"/>
    </location>
</feature>
<accession>A0A166CA72</accession>
<gene>
    <name evidence="2" type="ORF">MBORA_00640</name>
</gene>
<dbReference type="AlphaFoldDB" id="A0A166CA72"/>